<dbReference type="SUPFAM" id="SSF56349">
    <property type="entry name" value="DNA breaking-rejoining enzymes"/>
    <property type="match status" value="1"/>
</dbReference>
<evidence type="ECO:0000313" key="5">
    <source>
        <dbReference type="Proteomes" id="UP000450676"/>
    </source>
</evidence>
<evidence type="ECO:0000313" key="4">
    <source>
        <dbReference type="EMBL" id="MYN10496.1"/>
    </source>
</evidence>
<dbReference type="Gene3D" id="1.10.443.10">
    <property type="entry name" value="Intergrase catalytic core"/>
    <property type="match status" value="1"/>
</dbReference>
<organism evidence="4 5">
    <name type="scientific">Pseudoduganella aquatica</name>
    <dbReference type="NCBI Taxonomy" id="2660641"/>
    <lineage>
        <taxon>Bacteria</taxon>
        <taxon>Pseudomonadati</taxon>
        <taxon>Pseudomonadota</taxon>
        <taxon>Betaproteobacteria</taxon>
        <taxon>Burkholderiales</taxon>
        <taxon>Oxalobacteraceae</taxon>
        <taxon>Telluria group</taxon>
        <taxon>Pseudoduganella</taxon>
    </lineage>
</organism>
<evidence type="ECO:0000256" key="1">
    <source>
        <dbReference type="ARBA" id="ARBA00022908"/>
    </source>
</evidence>
<dbReference type="InterPro" id="IPR050090">
    <property type="entry name" value="Tyrosine_recombinase_XerCD"/>
</dbReference>
<dbReference type="CDD" id="cd00796">
    <property type="entry name" value="INT_Rci_Hp1_C"/>
    <property type="match status" value="1"/>
</dbReference>
<gene>
    <name evidence="4" type="ORF">GTP77_24560</name>
</gene>
<dbReference type="InterPro" id="IPR013762">
    <property type="entry name" value="Integrase-like_cat_sf"/>
</dbReference>
<protein>
    <submittedName>
        <fullName evidence="4">Tyrosine-type recombinase/integrase</fullName>
    </submittedName>
</protein>
<dbReference type="EMBL" id="WWCU01000039">
    <property type="protein sequence ID" value="MYN10496.1"/>
    <property type="molecule type" value="Genomic_DNA"/>
</dbReference>
<dbReference type="Pfam" id="PF00589">
    <property type="entry name" value="Phage_integrase"/>
    <property type="match status" value="1"/>
</dbReference>
<dbReference type="InterPro" id="IPR002104">
    <property type="entry name" value="Integrase_catalytic"/>
</dbReference>
<dbReference type="PANTHER" id="PTHR30349">
    <property type="entry name" value="PHAGE INTEGRASE-RELATED"/>
    <property type="match status" value="1"/>
</dbReference>
<dbReference type="GO" id="GO:0006310">
    <property type="term" value="P:DNA recombination"/>
    <property type="evidence" value="ECO:0007669"/>
    <property type="project" value="UniProtKB-KW"/>
</dbReference>
<comment type="caution">
    <text evidence="4">The sequence shown here is derived from an EMBL/GenBank/DDBJ whole genome shotgun (WGS) entry which is preliminary data.</text>
</comment>
<evidence type="ECO:0000259" key="3">
    <source>
        <dbReference type="PROSITE" id="PS51898"/>
    </source>
</evidence>
<dbReference type="GO" id="GO:0015074">
    <property type="term" value="P:DNA integration"/>
    <property type="evidence" value="ECO:0007669"/>
    <property type="project" value="UniProtKB-KW"/>
</dbReference>
<name>A0A7X4KQP2_9BURK</name>
<keyword evidence="2" id="KW-0233">DNA recombination</keyword>
<sequence>MRVERGEFVVDRSFEELERAKLFLEDTKTPQGRLLIAQGKDRASLMVSEVERLAVEFIKEGRCSLGHAIDSYIKAYVQPGLDSKVDKERQTAKAARARLMGCRRVLIPSYKLSFSAPSGPLATLGEFAKGRELKEIGDFYIDELTEQDTTEYISARLGKGRAKSTVKREVYALQSVVNKLRYTDNKAWKRLAGHNPFILADKSKLKGGEKRRRRVITEAEEEALLTELRRCRNPEMPLVFAVALSTGMRRAEVLGLLWSQVDLKRGVINLDPDQTKADEDRLVILLPEAVEAFKAIPVTDERVFHYKIEGFKTNFRRVLERAKLEDIHMHDTRRSFISRVLKTITSSSVVIADMIGARSVSNLEKRTIDRVRQNDMIEAGGIRTEQELRWTVHHKDGQTTSRYTNMAPEKE</sequence>
<dbReference type="AlphaFoldDB" id="A0A7X4KQP2"/>
<dbReference type="PROSITE" id="PS51898">
    <property type="entry name" value="TYR_RECOMBINASE"/>
    <property type="match status" value="1"/>
</dbReference>
<keyword evidence="1" id="KW-0229">DNA integration</keyword>
<evidence type="ECO:0000256" key="2">
    <source>
        <dbReference type="ARBA" id="ARBA00023172"/>
    </source>
</evidence>
<reference evidence="4 5" key="1">
    <citation type="submission" date="2019-12" db="EMBL/GenBank/DDBJ databases">
        <title>Novel species isolated from a subtropical stream in China.</title>
        <authorList>
            <person name="Lu H."/>
        </authorList>
    </citation>
    <scope>NUCLEOTIDE SEQUENCE [LARGE SCALE GENOMIC DNA]</scope>
    <source>
        <strain evidence="4 5">FT127W</strain>
    </source>
</reference>
<dbReference type="InterPro" id="IPR011010">
    <property type="entry name" value="DNA_brk_join_enz"/>
</dbReference>
<feature type="domain" description="Tyr recombinase" evidence="3">
    <location>
        <begin position="211"/>
        <end position="381"/>
    </location>
</feature>
<accession>A0A7X4KQP2</accession>
<dbReference type="Proteomes" id="UP000450676">
    <property type="component" value="Unassembled WGS sequence"/>
</dbReference>
<dbReference type="GO" id="GO:0003677">
    <property type="term" value="F:DNA binding"/>
    <property type="evidence" value="ECO:0007669"/>
    <property type="project" value="InterPro"/>
</dbReference>
<dbReference type="PANTHER" id="PTHR30349:SF94">
    <property type="entry name" value="INTEGRASE_RECOMBINASE HI_1414-RELATED"/>
    <property type="match status" value="1"/>
</dbReference>
<proteinExistence type="predicted"/>
<keyword evidence="5" id="KW-1185">Reference proteome</keyword>